<dbReference type="GO" id="GO:0072659">
    <property type="term" value="P:protein localization to plasma membrane"/>
    <property type="evidence" value="ECO:0007669"/>
    <property type="project" value="InterPro"/>
</dbReference>
<keyword evidence="14" id="KW-1185">Reference proteome</keyword>
<dbReference type="InterPro" id="IPR016024">
    <property type="entry name" value="ARM-type_fold"/>
</dbReference>
<comment type="similarity">
    <text evidence="2">Belongs to the Mediator complex subunit 31 family.</text>
</comment>
<evidence type="ECO:0000256" key="4">
    <source>
        <dbReference type="ARBA" id="ARBA00011837"/>
    </source>
</evidence>
<feature type="compositionally biased region" description="Basic residues" evidence="12">
    <location>
        <begin position="1277"/>
        <end position="1286"/>
    </location>
</feature>
<dbReference type="Pfam" id="PF21072">
    <property type="entry name" value="EFR3"/>
    <property type="match status" value="1"/>
</dbReference>
<evidence type="ECO:0000256" key="11">
    <source>
        <dbReference type="ARBA" id="ARBA00031978"/>
    </source>
</evidence>
<dbReference type="GO" id="GO:0006355">
    <property type="term" value="P:regulation of DNA-templated transcription"/>
    <property type="evidence" value="ECO:0007669"/>
    <property type="project" value="InterPro"/>
</dbReference>
<dbReference type="InterPro" id="IPR049150">
    <property type="entry name" value="EFR3_HEAT-like_rpt"/>
</dbReference>
<organism evidence="13 14">
    <name type="scientific">Aspergillus turcosus</name>
    <dbReference type="NCBI Taxonomy" id="1245748"/>
    <lineage>
        <taxon>Eukaryota</taxon>
        <taxon>Fungi</taxon>
        <taxon>Dikarya</taxon>
        <taxon>Ascomycota</taxon>
        <taxon>Pezizomycotina</taxon>
        <taxon>Eurotiomycetes</taxon>
        <taxon>Eurotiomycetidae</taxon>
        <taxon>Eurotiales</taxon>
        <taxon>Aspergillaceae</taxon>
        <taxon>Aspergillus</taxon>
        <taxon>Aspergillus subgen. Fumigati</taxon>
    </lineage>
</organism>
<gene>
    <name evidence="13" type="ORF">CFD26_105950</name>
</gene>
<evidence type="ECO:0000256" key="1">
    <source>
        <dbReference type="ARBA" id="ARBA00004123"/>
    </source>
</evidence>
<keyword evidence="6" id="KW-0805">Transcription regulation</keyword>
<sequence length="1298" mass="140988">MDQQPPVQPQQRPPPSLTNPRFTLELEFVSSLANPYYLSHLAVTYPNLLGISKSGDDGDTGTEASDRDAQAFAAYLAYLYSYWKTPEYAQFLTHPGATLRALRLLQEEAFRRDVIRPQVIEALAGTGLEDGQGGSNPEAENTGHNEGDQGTQKGVLDVKPNSSELSYLLYYVSTRRSKLTKVGAFLEKRAARDVWRNKLGNVQVTLQILTALIEKVPRDLPIYARSVMTVLETVLRSGDVSMVEESISTFETFCRHQDMAALSAEQDFASQYREVVRTYADFADQAESVAQLKTAPSGPMVTRWRTAGLRAIKGVVGSEAGFAADGGDSLRILLPVILERLYNGDNSLLVSLELRLHESEKNDPALRPRRRVSTATVQTVDAVDGDPALASQSAADVDRQAEMDMRLLALRCLERIVVTGSSRGQIRVTTKAVLEFILNKGLLTYDGNRPVDTDSMGGWATSLVELMAKWCPVQVRFIILIAAMEMLLEVQPTEETLQRSYALIYVIDWLLKSPVNMIGLSVIDILLGLMQFMSTLLSHPAGAKSAEEGLDEKLNDHDVVLSAKEVGLLALLQRTIGDLTTHIYYGDQVSDMVRTILTRMKPSIDNKLSPATALPNPPDNTESNSNSAGFPGEMNAAAFSLPIAKVTALKAIKDILSVAKSNRHTAAGVENRNPVGIHAWEGTQWLLREPDRDTRHAYIDAFLTWLRFETTQDDTRARCGPVKGTGSLPRLEFPEVTEKADKRPLNVSQREKVIIAAQLNFLRLFHLTIYDIALDCPTDESEILLLHLLLTSLVERLGVNAVRFGLPMVLKLQEDLEAAQSLRFPAAKVNVGSLVHGYLWAICEKFELESYRVGNEIKIEIDRRKQNGVWLDRVRMPAIRIDGIIESSEKSPGNGGVTAQSQLIPFKAGIEELVNRIEEAYNSSMTSPAHSPSASPGRNYALPVLGHGAATASSLKCNLPSSIKEQMLSPWSREACLAAAEKEKAEAMSINGSRHGTLGLRNYATLNGAGNSSHSIATSAHQSAIGAAAGLQHLRRMSAESPGTPVNGSGRESPVRVTELRRVLSVNVEGNARRLSPLRGRLDASSGSVVSSSSESMVSGFSLSEYDADGNSIRPQSIRDGRLSANGDGMETPKASSMAVNGGGSRQSSLSYNLRSDGIPPVPPIPPSISIPGGFSNDSRRSLSNPERPSTAPGPHQVFPSGKQGAFSADNERTLSRHKSRSSTNLAGAADSNKPSYLTDGGPPDAALRRDVQNLINGFLSPMDADLRHGGPNAPGRRARNSHAGRRSATGGIGRPPY</sequence>
<comment type="subunit">
    <text evidence="4">Component of the Mediator complex.</text>
</comment>
<feature type="compositionally biased region" description="Polar residues" evidence="12">
    <location>
        <begin position="619"/>
        <end position="628"/>
    </location>
</feature>
<keyword evidence="9" id="KW-0539">Nucleus</keyword>
<dbReference type="EMBL" id="NIDN02000072">
    <property type="protein sequence ID" value="RLL97628.1"/>
    <property type="molecule type" value="Genomic_DNA"/>
</dbReference>
<comment type="subcellular location">
    <subcellularLocation>
        <location evidence="1">Nucleus</location>
    </subcellularLocation>
</comment>
<feature type="region of interest" description="Disordered" evidence="12">
    <location>
        <begin position="126"/>
        <end position="156"/>
    </location>
</feature>
<reference evidence="13 14" key="1">
    <citation type="submission" date="2018-08" db="EMBL/GenBank/DDBJ databases">
        <title>Draft genome sequences of two Aspergillus turcosus clinical strains isolated from bronchoalveolar lavage fluid: one azole-susceptible and the other azole-resistant.</title>
        <authorList>
            <person name="Parent-Michaud M."/>
            <person name="Dufresne P.J."/>
            <person name="Fournier E."/>
            <person name="Martineau C."/>
            <person name="Moreira S."/>
            <person name="Perkins V."/>
            <person name="De Repentigny L."/>
            <person name="Dufresne S.F."/>
        </authorList>
    </citation>
    <scope>NUCLEOTIDE SEQUENCE [LARGE SCALE GENOMIC DNA]</scope>
    <source>
        <strain evidence="13">HMR AF 1038</strain>
    </source>
</reference>
<evidence type="ECO:0000313" key="14">
    <source>
        <dbReference type="Proteomes" id="UP000215289"/>
    </source>
</evidence>
<dbReference type="SUPFAM" id="SSF48371">
    <property type="entry name" value="ARM repeat"/>
    <property type="match status" value="1"/>
</dbReference>
<evidence type="ECO:0000256" key="7">
    <source>
        <dbReference type="ARBA" id="ARBA00023159"/>
    </source>
</evidence>
<keyword evidence="8" id="KW-0804">Transcription</keyword>
<evidence type="ECO:0000256" key="9">
    <source>
        <dbReference type="ARBA" id="ARBA00023242"/>
    </source>
</evidence>
<feature type="region of interest" description="Disordered" evidence="12">
    <location>
        <begin position="1105"/>
        <end position="1246"/>
    </location>
</feature>
<dbReference type="InterPro" id="IPR038089">
    <property type="entry name" value="Med31_sf"/>
</dbReference>
<feature type="region of interest" description="Disordered" evidence="12">
    <location>
        <begin position="607"/>
        <end position="629"/>
    </location>
</feature>
<accession>A0A229XF25</accession>
<comment type="function">
    <text evidence="10">Component of the Mediator complex, a coactivator involved in the regulated transcription of nearly all RNA polymerase II-dependent genes. Mediator functions as a bridge to convey information from gene-specific regulatory proteins to the basal RNA polymerase II transcription machinery. Mediator is recruited to promoters by direct interactions with regulatory proteins and serves as a scaffold for the assembly of a functional preinitiation complex with RNA polymerase II and the general transcription factors.</text>
</comment>
<evidence type="ECO:0000256" key="2">
    <source>
        <dbReference type="ARBA" id="ARBA00006378"/>
    </source>
</evidence>
<dbReference type="GO" id="GO:0016592">
    <property type="term" value="C:mediator complex"/>
    <property type="evidence" value="ECO:0007669"/>
    <property type="project" value="InterPro"/>
</dbReference>
<dbReference type="GO" id="GO:0003712">
    <property type="term" value="F:transcription coregulator activity"/>
    <property type="evidence" value="ECO:0007669"/>
    <property type="project" value="InterPro"/>
</dbReference>
<proteinExistence type="inferred from homology"/>
<dbReference type="Proteomes" id="UP000215289">
    <property type="component" value="Unassembled WGS sequence"/>
</dbReference>
<evidence type="ECO:0000256" key="12">
    <source>
        <dbReference type="SAM" id="MobiDB-lite"/>
    </source>
</evidence>
<comment type="caution">
    <text evidence="13">The sequence shown here is derived from an EMBL/GenBank/DDBJ whole genome shotgun (WGS) entry which is preliminary data.</text>
</comment>
<dbReference type="InterPro" id="IPR008831">
    <property type="entry name" value="Mediator_Med31"/>
</dbReference>
<dbReference type="FunFam" id="1.10.10.1340:FF:000002">
    <property type="entry name" value="Mediator of RNA polymerase II transcription subunit 31"/>
    <property type="match status" value="1"/>
</dbReference>
<keyword evidence="7" id="KW-0010">Activator</keyword>
<evidence type="ECO:0000313" key="13">
    <source>
        <dbReference type="EMBL" id="RLL97628.1"/>
    </source>
</evidence>
<name>A0A229XF25_9EURO</name>
<evidence type="ECO:0000256" key="10">
    <source>
        <dbReference type="ARBA" id="ARBA00025687"/>
    </source>
</evidence>
<evidence type="ECO:0000256" key="6">
    <source>
        <dbReference type="ARBA" id="ARBA00023015"/>
    </source>
</evidence>
<comment type="similarity">
    <text evidence="3">Belongs to the EFR3 family.</text>
</comment>
<dbReference type="Pfam" id="PF05669">
    <property type="entry name" value="Med31"/>
    <property type="match status" value="1"/>
</dbReference>
<feature type="compositionally biased region" description="Pro residues" evidence="12">
    <location>
        <begin position="1160"/>
        <end position="1169"/>
    </location>
</feature>
<dbReference type="PANTHER" id="PTHR47766">
    <property type="entry name" value="PROTEIN EFR3"/>
    <property type="match status" value="1"/>
</dbReference>
<dbReference type="GO" id="GO:0005886">
    <property type="term" value="C:plasma membrane"/>
    <property type="evidence" value="ECO:0007669"/>
    <property type="project" value="TreeGrafter"/>
</dbReference>
<evidence type="ECO:0000256" key="8">
    <source>
        <dbReference type="ARBA" id="ARBA00023163"/>
    </source>
</evidence>
<evidence type="ECO:0000256" key="3">
    <source>
        <dbReference type="ARBA" id="ARBA00010216"/>
    </source>
</evidence>
<dbReference type="PANTHER" id="PTHR47766:SF1">
    <property type="entry name" value="PROTEIN EFR3"/>
    <property type="match status" value="1"/>
</dbReference>
<dbReference type="Gene3D" id="1.10.10.1340">
    <property type="entry name" value="Mediator of RNA polymerase II, submodule Med31 (Soh1)"/>
    <property type="match status" value="1"/>
</dbReference>
<evidence type="ECO:0000256" key="5">
    <source>
        <dbReference type="ARBA" id="ARBA00019660"/>
    </source>
</evidence>
<dbReference type="STRING" id="1245748.A0A229XF25"/>
<protein>
    <recommendedName>
        <fullName evidence="5">Mediator of RNA polymerase II transcription subunit 31</fullName>
    </recommendedName>
    <alternativeName>
        <fullName evidence="11">Mediator complex subunit 31</fullName>
    </alternativeName>
</protein>
<dbReference type="OrthoDB" id="19232at2759"/>
<dbReference type="InterPro" id="IPR039786">
    <property type="entry name" value="EFR3"/>
</dbReference>
<feature type="region of interest" description="Disordered" evidence="12">
    <location>
        <begin position="1261"/>
        <end position="1298"/>
    </location>
</feature>